<proteinExistence type="predicted"/>
<keyword evidence="3" id="KW-1185">Reference proteome</keyword>
<sequence length="101" mass="10921">MLSVITSFNDPITSVFGVIFSVFTSVIDMLYGLLVAFINFFAGIPRMVLHMVKGISEALGGLGEFIAGNIIVIAIIAGGAYGYLEYQRRQGYPVKVGNKKL</sequence>
<keyword evidence="1" id="KW-0812">Transmembrane</keyword>
<dbReference type="Proteomes" id="UP000326565">
    <property type="component" value="Unassembled WGS sequence"/>
</dbReference>
<feature type="transmembrane region" description="Helical" evidence="1">
    <location>
        <begin position="12"/>
        <end position="41"/>
    </location>
</feature>
<dbReference type="EMBL" id="ML732157">
    <property type="protein sequence ID" value="KAB8078498.1"/>
    <property type="molecule type" value="Genomic_DNA"/>
</dbReference>
<name>A0A5N5XCJ1_9EURO</name>
<accession>A0A5N5XCJ1</accession>
<evidence type="ECO:0000313" key="2">
    <source>
        <dbReference type="EMBL" id="KAB8078498.1"/>
    </source>
</evidence>
<dbReference type="OrthoDB" id="2561686at2759"/>
<evidence type="ECO:0000313" key="3">
    <source>
        <dbReference type="Proteomes" id="UP000326565"/>
    </source>
</evidence>
<keyword evidence="1" id="KW-0472">Membrane</keyword>
<reference evidence="2 3" key="1">
    <citation type="submission" date="2019-04" db="EMBL/GenBank/DDBJ databases">
        <title>Friends and foes A comparative genomics study of 23 Aspergillus species from section Flavi.</title>
        <authorList>
            <consortium name="DOE Joint Genome Institute"/>
            <person name="Kjaerbolling I."/>
            <person name="Vesth T."/>
            <person name="Frisvad J.C."/>
            <person name="Nybo J.L."/>
            <person name="Theobald S."/>
            <person name="Kildgaard S."/>
            <person name="Isbrandt T."/>
            <person name="Kuo A."/>
            <person name="Sato A."/>
            <person name="Lyhne E.K."/>
            <person name="Kogle M.E."/>
            <person name="Wiebenga A."/>
            <person name="Kun R.S."/>
            <person name="Lubbers R.J."/>
            <person name="Makela M.R."/>
            <person name="Barry K."/>
            <person name="Chovatia M."/>
            <person name="Clum A."/>
            <person name="Daum C."/>
            <person name="Haridas S."/>
            <person name="He G."/>
            <person name="LaButti K."/>
            <person name="Lipzen A."/>
            <person name="Mondo S."/>
            <person name="Riley R."/>
            <person name="Salamov A."/>
            <person name="Simmons B.A."/>
            <person name="Magnuson J.K."/>
            <person name="Henrissat B."/>
            <person name="Mortensen U.H."/>
            <person name="Larsen T.O."/>
            <person name="Devries R.P."/>
            <person name="Grigoriev I.V."/>
            <person name="Machida M."/>
            <person name="Baker S.E."/>
            <person name="Andersen M.R."/>
        </authorList>
    </citation>
    <scope>NUCLEOTIDE SEQUENCE [LARGE SCALE GENOMIC DNA]</scope>
    <source>
        <strain evidence="2 3">CBS 151.66</strain>
    </source>
</reference>
<feature type="non-terminal residue" evidence="2">
    <location>
        <position position="101"/>
    </location>
</feature>
<organism evidence="2 3">
    <name type="scientific">Aspergillus leporis</name>
    <dbReference type="NCBI Taxonomy" id="41062"/>
    <lineage>
        <taxon>Eukaryota</taxon>
        <taxon>Fungi</taxon>
        <taxon>Dikarya</taxon>
        <taxon>Ascomycota</taxon>
        <taxon>Pezizomycotina</taxon>
        <taxon>Eurotiomycetes</taxon>
        <taxon>Eurotiomycetidae</taxon>
        <taxon>Eurotiales</taxon>
        <taxon>Aspergillaceae</taxon>
        <taxon>Aspergillus</taxon>
        <taxon>Aspergillus subgen. Circumdati</taxon>
    </lineage>
</organism>
<keyword evidence="1" id="KW-1133">Transmembrane helix</keyword>
<dbReference type="AlphaFoldDB" id="A0A5N5XCJ1"/>
<feature type="transmembrane region" description="Helical" evidence="1">
    <location>
        <begin position="62"/>
        <end position="84"/>
    </location>
</feature>
<gene>
    <name evidence="2" type="ORF">BDV29DRAFT_166083</name>
</gene>
<protein>
    <submittedName>
        <fullName evidence="2">Uncharacterized protein</fullName>
    </submittedName>
</protein>
<evidence type="ECO:0000256" key="1">
    <source>
        <dbReference type="SAM" id="Phobius"/>
    </source>
</evidence>